<reference evidence="1" key="1">
    <citation type="submission" date="2009-08" db="EMBL/GenBank/DDBJ databases">
        <authorList>
            <person name="Weinstock G."/>
            <person name="Sodergren E."/>
            <person name="Clifton S."/>
            <person name="Fulton L."/>
            <person name="Fulton B."/>
            <person name="Courtney L."/>
            <person name="Fronick C."/>
            <person name="Harrison M."/>
            <person name="Strong C."/>
            <person name="Farmer C."/>
            <person name="Delahaunty K."/>
            <person name="Markovic C."/>
            <person name="Hall O."/>
            <person name="Minx P."/>
            <person name="Tomlinson C."/>
            <person name="Mitreva M."/>
            <person name="Nelson J."/>
            <person name="Hou S."/>
            <person name="Wollam A."/>
            <person name="Pepin K.H."/>
            <person name="Johnson M."/>
            <person name="Bhonagiri V."/>
            <person name="Nash W.E."/>
            <person name="Warren W."/>
            <person name="Chinwalla A."/>
            <person name="Mardis E.R."/>
            <person name="Wilson R.K."/>
        </authorList>
    </citation>
    <scope>NUCLEOTIDE SEQUENCE [LARGE SCALE GENOMIC DNA]</scope>
    <source>
        <strain evidence="1">A2-165</strain>
    </source>
</reference>
<proteinExistence type="predicted"/>
<dbReference type="HOGENOM" id="CLU_3310061_0_0_9"/>
<protein>
    <submittedName>
        <fullName evidence="1">Uncharacterized protein</fullName>
    </submittedName>
</protein>
<comment type="caution">
    <text evidence="1">The sequence shown here is derived from an EMBL/GenBank/DDBJ whole genome shotgun (WGS) entry which is preliminary data.</text>
</comment>
<gene>
    <name evidence="1" type="ORF">FAEPRAA2165_01773</name>
</gene>
<sequence>MVKPSKWANLKSNFLKFHHRNQVILGIEKARKWRISGLF</sequence>
<dbReference type="Proteomes" id="UP000004619">
    <property type="component" value="Unassembled WGS sequence"/>
</dbReference>
<accession>C7H647</accession>
<name>C7H647_FAED2</name>
<evidence type="ECO:0000313" key="2">
    <source>
        <dbReference type="Proteomes" id="UP000004619"/>
    </source>
</evidence>
<dbReference type="AlphaFoldDB" id="C7H647"/>
<keyword evidence="2" id="KW-1185">Reference proteome</keyword>
<evidence type="ECO:0000313" key="1">
    <source>
        <dbReference type="EMBL" id="EEU96633.1"/>
    </source>
</evidence>
<organism evidence="1 2">
    <name type="scientific">Faecalibacterium duncaniae (strain DSM 17677 / JCM 31915 / A2-165)</name>
    <name type="common">Faecalibacterium prausnitzii</name>
    <dbReference type="NCBI Taxonomy" id="411483"/>
    <lineage>
        <taxon>Bacteria</taxon>
        <taxon>Bacillati</taxon>
        <taxon>Bacillota</taxon>
        <taxon>Clostridia</taxon>
        <taxon>Eubacteriales</taxon>
        <taxon>Oscillospiraceae</taxon>
        <taxon>Faecalibacterium</taxon>
    </lineage>
</organism>
<dbReference type="EMBL" id="ACOP02000047">
    <property type="protein sequence ID" value="EEU96633.1"/>
    <property type="molecule type" value="Genomic_DNA"/>
</dbReference>
<dbReference type="STRING" id="411483.FAEPRAA2165_01773"/>